<dbReference type="SUPFAM" id="SSF49503">
    <property type="entry name" value="Cupredoxins"/>
    <property type="match status" value="3"/>
</dbReference>
<dbReference type="RefSeq" id="WP_189963727.1">
    <property type="nucleotide sequence ID" value="NZ_BMVL01000001.1"/>
</dbReference>
<keyword evidence="4" id="KW-0946">Virion</keyword>
<feature type="region of interest" description="Disordered" evidence="2">
    <location>
        <begin position="1"/>
        <end position="50"/>
    </location>
</feature>
<comment type="caution">
    <text evidence="4">The sequence shown here is derived from an EMBL/GenBank/DDBJ whole genome shotgun (WGS) entry which is preliminary data.</text>
</comment>
<dbReference type="InterPro" id="IPR011706">
    <property type="entry name" value="Cu-oxidase_C"/>
</dbReference>
<dbReference type="CDD" id="cd13844">
    <property type="entry name" value="CuRO_1_BOD_CotA_like"/>
    <property type="match status" value="1"/>
</dbReference>
<evidence type="ECO:0000256" key="2">
    <source>
        <dbReference type="SAM" id="MobiDB-lite"/>
    </source>
</evidence>
<organism evidence="4 5">
    <name type="scientific">Streptomyces avidinii</name>
    <dbReference type="NCBI Taxonomy" id="1895"/>
    <lineage>
        <taxon>Bacteria</taxon>
        <taxon>Bacillati</taxon>
        <taxon>Actinomycetota</taxon>
        <taxon>Actinomycetes</taxon>
        <taxon>Kitasatosporales</taxon>
        <taxon>Streptomycetaceae</taxon>
        <taxon>Streptomyces</taxon>
    </lineage>
</organism>
<dbReference type="Gene3D" id="2.60.40.420">
    <property type="entry name" value="Cupredoxins - blue copper proteins"/>
    <property type="match status" value="3"/>
</dbReference>
<dbReference type="PANTHER" id="PTHR48267">
    <property type="entry name" value="CUPREDOXIN SUPERFAMILY PROTEIN"/>
    <property type="match status" value="1"/>
</dbReference>
<keyword evidence="5" id="KW-1185">Reference proteome</keyword>
<evidence type="ECO:0000313" key="5">
    <source>
        <dbReference type="Proteomes" id="UP001519310"/>
    </source>
</evidence>
<accession>A0ABS4L2A1</accession>
<dbReference type="InterPro" id="IPR008972">
    <property type="entry name" value="Cupredoxin"/>
</dbReference>
<evidence type="ECO:0000256" key="1">
    <source>
        <dbReference type="ARBA" id="ARBA00010609"/>
    </source>
</evidence>
<keyword evidence="4" id="KW-0167">Capsid protein</keyword>
<sequence>MAGAAGGAAVLSGSGPGAQAYADPGPGHHHGHTPGPDDAPVPKTPPLEKFVDALPTPETAVADTSAYPGADYYELTMRPGTWRFHRDLGPADVWGYWAGNPRDRHEPIGMGYLGPTISVIKDQPTVIKYRNELPTTHLFQFVIDAIRSGDPQLAPIAPPPYTSEPPFPENVNVWNVVHQHGGFTPPQSDGMPLHSFSPDGIHAESYTTLEPDRVKRNEAICAYTNHERASMLWYHDHGMGMTSVNVYAGLAGLYLIRDPADERLGLPQGEYEVPLILQDRTFHPDGRLAYTMTQQEGEDTPVVNGKAYPFLAVEPRRYRLRILNASNERFWRLRFDPPRDVVLQPNLPFWLIGTDGGFRAPLHMLNFLIGPAERYDLIVDFGQLPMGSKVTLTNYHAPVHYPGVPGQGPEISEVMQFQVTKPLSGADRTTPPRKLKLPAVVPNEPEPRIHRREWVVYQHKLFSTMTFNAVPFMEPSQDFIKAGEKEIWEYVNPNHDAHPMHVHLVNFQVLNRQPIDAAAYQADYEKWIDGGRKAADKPVLANYFTGPPIPPDPDEALSYKDTFKSYPETVTRIITDPWSPPTEPIASIPNSGTELPATYVHHCHLLEHEDDDLMRPFTIVDPVAAVPAPGDDGGHGGHGGHGH</sequence>
<gene>
    <name evidence="4" type="ORF">J2Z77_002191</name>
</gene>
<dbReference type="Proteomes" id="UP001519310">
    <property type="component" value="Unassembled WGS sequence"/>
</dbReference>
<dbReference type="EMBL" id="JAGGLQ010000003">
    <property type="protein sequence ID" value="MBP2036400.1"/>
    <property type="molecule type" value="Genomic_DNA"/>
</dbReference>
<protein>
    <submittedName>
        <fullName evidence="4">Spore coat protein A</fullName>
    </submittedName>
</protein>
<evidence type="ECO:0000259" key="3">
    <source>
        <dbReference type="Pfam" id="PF07731"/>
    </source>
</evidence>
<dbReference type="Pfam" id="PF07731">
    <property type="entry name" value="Cu-oxidase_2"/>
    <property type="match status" value="1"/>
</dbReference>
<name>A0ABS4L2A1_STRAV</name>
<dbReference type="InterPro" id="IPR045087">
    <property type="entry name" value="Cu-oxidase_fam"/>
</dbReference>
<feature type="domain" description="Plastocyanin-like" evidence="3">
    <location>
        <begin position="480"/>
        <end position="519"/>
    </location>
</feature>
<dbReference type="PANTHER" id="PTHR48267:SF1">
    <property type="entry name" value="BILIRUBIN OXIDASE"/>
    <property type="match status" value="1"/>
</dbReference>
<comment type="similarity">
    <text evidence="1">Belongs to the multicopper oxidase family.</text>
</comment>
<proteinExistence type="inferred from homology"/>
<evidence type="ECO:0000313" key="4">
    <source>
        <dbReference type="EMBL" id="MBP2036400.1"/>
    </source>
</evidence>
<reference evidence="4 5" key="1">
    <citation type="submission" date="2021-03" db="EMBL/GenBank/DDBJ databases">
        <title>Genomic Encyclopedia of Type Strains, Phase IV (KMG-IV): sequencing the most valuable type-strain genomes for metagenomic binning, comparative biology and taxonomic classification.</title>
        <authorList>
            <person name="Goeker M."/>
        </authorList>
    </citation>
    <scope>NUCLEOTIDE SEQUENCE [LARGE SCALE GENOMIC DNA]</scope>
    <source>
        <strain evidence="4 5">DSM 40526</strain>
    </source>
</reference>